<dbReference type="InterPro" id="IPR006015">
    <property type="entry name" value="Universal_stress_UspA"/>
</dbReference>
<feature type="transmembrane region" description="Helical" evidence="2">
    <location>
        <begin position="120"/>
        <end position="141"/>
    </location>
</feature>
<comment type="caution">
    <text evidence="5">The sequence shown here is derived from an EMBL/GenBank/DDBJ whole genome shotgun (WGS) entry which is preliminary data.</text>
</comment>
<dbReference type="PRINTS" id="PR01438">
    <property type="entry name" value="UNVRSLSTRESS"/>
</dbReference>
<dbReference type="Pfam" id="PF00582">
    <property type="entry name" value="Usp"/>
    <property type="match status" value="1"/>
</dbReference>
<dbReference type="PANTHER" id="PTHR46268:SF25">
    <property type="entry name" value="USPA DOMAIN PROTEIN"/>
    <property type="match status" value="1"/>
</dbReference>
<accession>A0A523BAG4</accession>
<dbReference type="EMBL" id="QNVI01000061">
    <property type="protein sequence ID" value="TDA37941.1"/>
    <property type="molecule type" value="Genomic_DNA"/>
</dbReference>
<dbReference type="InterPro" id="IPR014729">
    <property type="entry name" value="Rossmann-like_a/b/a_fold"/>
</dbReference>
<dbReference type="CDD" id="cd00293">
    <property type="entry name" value="USP-like"/>
    <property type="match status" value="1"/>
</dbReference>
<dbReference type="InterPro" id="IPR006016">
    <property type="entry name" value="UspA"/>
</dbReference>
<keyword evidence="2" id="KW-1133">Transmembrane helix</keyword>
<dbReference type="EMBL" id="RXIH01000001">
    <property type="protein sequence ID" value="RZN57833.1"/>
    <property type="molecule type" value="Genomic_DNA"/>
</dbReference>
<evidence type="ECO:0000313" key="7">
    <source>
        <dbReference type="Proteomes" id="UP000317265"/>
    </source>
</evidence>
<evidence type="ECO:0000313" key="5">
    <source>
        <dbReference type="EMBL" id="TDA37941.1"/>
    </source>
</evidence>
<reference evidence="5 7" key="1">
    <citation type="journal article" date="2019" name="Nat. Microbiol.">
        <title>Expanding anaerobic alkane metabolism in the domain of Archaea.</title>
        <authorList>
            <person name="Wang Y."/>
            <person name="Wegener G."/>
            <person name="Hou J."/>
            <person name="Wang F."/>
            <person name="Xiao X."/>
        </authorList>
    </citation>
    <scope>NUCLEOTIDE SEQUENCE [LARGE SCALE GENOMIC DNA]</scope>
    <source>
        <strain evidence="5">WYZ-LMO11</strain>
    </source>
</reference>
<dbReference type="AlphaFoldDB" id="A0A523BAG4"/>
<sequence>MILIFKNILVPIDSSLASLRALDLAIEFAMRDGAKITLIYVILSSSKLNAQTSDELKKFGENVLHEAEEKCKKYGIIPRKVLRIGELDQSSIASEIYDEVLKGKYDLVILGTKGYCGEKAILMGSIAIALAITLPCTIIIVR</sequence>
<organism evidence="5 7">
    <name type="scientific">Thermoproteota archaeon</name>
    <dbReference type="NCBI Taxonomy" id="2056631"/>
    <lineage>
        <taxon>Archaea</taxon>
        <taxon>Thermoproteota</taxon>
    </lineage>
</organism>
<reference evidence="4 6" key="2">
    <citation type="journal article" date="2019" name="Nat. Microbiol.">
        <title>Wide diversity of methane and short-chain alkane metabolisms in uncultured archaea.</title>
        <authorList>
            <person name="Borrel G."/>
            <person name="Adam P.S."/>
            <person name="McKay L.J."/>
            <person name="Chen L.X."/>
            <person name="Sierra-Garcia I.N."/>
            <person name="Sieber C.M."/>
            <person name="Letourneur Q."/>
            <person name="Ghozlane A."/>
            <person name="Andersen G.L."/>
            <person name="Li W.J."/>
            <person name="Hallam S.J."/>
            <person name="Muyzer G."/>
            <person name="de Oliveira V.M."/>
            <person name="Inskeep W.P."/>
            <person name="Banfield J.F."/>
            <person name="Gribaldo S."/>
        </authorList>
    </citation>
    <scope>NUCLEOTIDE SEQUENCE [LARGE SCALE GENOMIC DNA]</scope>
    <source>
        <strain evidence="4">Verst-YHS</strain>
    </source>
</reference>
<proteinExistence type="inferred from homology"/>
<comment type="similarity">
    <text evidence="1">Belongs to the universal stress protein A family.</text>
</comment>
<evidence type="ECO:0000313" key="4">
    <source>
        <dbReference type="EMBL" id="RZN57833.1"/>
    </source>
</evidence>
<gene>
    <name evidence="5" type="ORF">DSO09_05390</name>
    <name evidence="4" type="ORF">EF809_00025</name>
</gene>
<evidence type="ECO:0000256" key="2">
    <source>
        <dbReference type="SAM" id="Phobius"/>
    </source>
</evidence>
<feature type="domain" description="UspA" evidence="3">
    <location>
        <begin position="5"/>
        <end position="142"/>
    </location>
</feature>
<evidence type="ECO:0000259" key="3">
    <source>
        <dbReference type="Pfam" id="PF00582"/>
    </source>
</evidence>
<dbReference type="PANTHER" id="PTHR46268">
    <property type="entry name" value="STRESS RESPONSE PROTEIN NHAX"/>
    <property type="match status" value="1"/>
</dbReference>
<keyword evidence="2" id="KW-0812">Transmembrane</keyword>
<keyword evidence="2" id="KW-0472">Membrane</keyword>
<dbReference type="Proteomes" id="UP000316080">
    <property type="component" value="Unassembled WGS sequence"/>
</dbReference>
<dbReference type="Proteomes" id="UP000317265">
    <property type="component" value="Unassembled WGS sequence"/>
</dbReference>
<dbReference type="Gene3D" id="3.40.50.620">
    <property type="entry name" value="HUPs"/>
    <property type="match status" value="1"/>
</dbReference>
<evidence type="ECO:0000256" key="1">
    <source>
        <dbReference type="ARBA" id="ARBA00008791"/>
    </source>
</evidence>
<name>A0A523BAG4_9CREN</name>
<dbReference type="SUPFAM" id="SSF52402">
    <property type="entry name" value="Adenine nucleotide alpha hydrolases-like"/>
    <property type="match status" value="1"/>
</dbReference>
<evidence type="ECO:0000313" key="6">
    <source>
        <dbReference type="Proteomes" id="UP000316080"/>
    </source>
</evidence>
<protein>
    <submittedName>
        <fullName evidence="4">Universal stress protein</fullName>
    </submittedName>
</protein>